<organism evidence="2 3">
    <name type="scientific">Nocardia otitidiscaviarum</name>
    <dbReference type="NCBI Taxonomy" id="1823"/>
    <lineage>
        <taxon>Bacteria</taxon>
        <taxon>Bacillati</taxon>
        <taxon>Actinomycetota</taxon>
        <taxon>Actinomycetes</taxon>
        <taxon>Mycobacteriales</taxon>
        <taxon>Nocardiaceae</taxon>
        <taxon>Nocardia</taxon>
    </lineage>
</organism>
<dbReference type="AlphaFoldDB" id="A0A516NQU5"/>
<keyword evidence="1" id="KW-0812">Transmembrane</keyword>
<dbReference type="Proteomes" id="UP000317039">
    <property type="component" value="Chromosome"/>
</dbReference>
<dbReference type="RefSeq" id="WP_143982386.1">
    <property type="nucleotide sequence ID" value="NZ_CP041695.1"/>
</dbReference>
<dbReference type="EMBL" id="CP041695">
    <property type="protein sequence ID" value="QDP81276.1"/>
    <property type="molecule type" value="Genomic_DNA"/>
</dbReference>
<keyword evidence="1" id="KW-1133">Transmembrane helix</keyword>
<feature type="transmembrane region" description="Helical" evidence="1">
    <location>
        <begin position="417"/>
        <end position="437"/>
    </location>
</feature>
<dbReference type="InterPro" id="IPR008930">
    <property type="entry name" value="Terpenoid_cyclase/PrenylTrfase"/>
</dbReference>
<dbReference type="GeneID" id="80335370"/>
<feature type="transmembrane region" description="Helical" evidence="1">
    <location>
        <begin position="355"/>
        <end position="378"/>
    </location>
</feature>
<gene>
    <name evidence="2" type="ORF">FOH10_23715</name>
</gene>
<accession>A0A516NQU5</accession>
<name>A0A516NQU5_9NOCA</name>
<proteinExistence type="predicted"/>
<evidence type="ECO:0000256" key="1">
    <source>
        <dbReference type="SAM" id="Phobius"/>
    </source>
</evidence>
<evidence type="ECO:0000313" key="2">
    <source>
        <dbReference type="EMBL" id="QDP81276.1"/>
    </source>
</evidence>
<keyword evidence="1" id="KW-0472">Membrane</keyword>
<feature type="transmembrane region" description="Helical" evidence="1">
    <location>
        <begin position="384"/>
        <end position="405"/>
    </location>
</feature>
<dbReference type="Gene3D" id="1.50.10.20">
    <property type="match status" value="2"/>
</dbReference>
<reference evidence="2 3" key="1">
    <citation type="submission" date="2019-07" db="EMBL/GenBank/DDBJ databases">
        <title>Complete Genome Sequence and Methylome Analysis of Nocardia otitidis-caviarum NEB252.</title>
        <authorList>
            <person name="Fomenkov A."/>
            <person name="Anton B.P."/>
            <person name="Vincze T."/>
            <person name="Roberts R.J."/>
        </authorList>
    </citation>
    <scope>NUCLEOTIDE SEQUENCE [LARGE SCALE GENOMIC DNA]</scope>
    <source>
        <strain evidence="2 3">NEB252</strain>
    </source>
</reference>
<evidence type="ECO:0000313" key="3">
    <source>
        <dbReference type="Proteomes" id="UP000317039"/>
    </source>
</evidence>
<dbReference type="SUPFAM" id="SSF48239">
    <property type="entry name" value="Terpenoid cyclases/Protein prenyltransferases"/>
    <property type="match status" value="1"/>
</dbReference>
<sequence>MSSLDERIRAATEWLNNNQMPDGQGGAGWGWVPDVPPNPQNTAEVVCALTTACRRIPRVDEVSRLVRRAVVHRDEGGDWAFQAPIDLAWKIRGLRCLGVDAADIDITACRDALIAEQDTDSGGWRMSSRVGPISITATATAVRALTGIAQPDEVAMGSAERGIKFLVSATLARDPRVEPLYACAHIASTLARPEISALGGKRFERARDLSVERILAGLRRQETHIGEEAFQRDNQSETWRHLTLHLSVGAVVAADPRTIFDPAVRQALSELLDLQETTRQHAQHGGFRTSMSGFVTSYATTQAMEAMTNVRTSLNESVNPAKVFDLVCRADGVHHADAQRLISTRGRALVMNSHAGAALLAVGGASGLTIALLAVAFADDLGEAGSRALVVWGVLFVALGTLAGISTRLPSVPNGRIAAAVFAAYTAVVLPVVTFLLS</sequence>
<dbReference type="KEGG" id="nod:FOH10_23715"/>
<protein>
    <submittedName>
        <fullName evidence="2">Uncharacterized protein</fullName>
    </submittedName>
</protein>